<name>A0A1R3XSJ1_9BACT</name>
<evidence type="ECO:0000313" key="4">
    <source>
        <dbReference type="Proteomes" id="UP000187181"/>
    </source>
</evidence>
<dbReference type="Pfam" id="PF01636">
    <property type="entry name" value="APH"/>
    <property type="match status" value="1"/>
</dbReference>
<sequence>MTYAPVISSILSPAYLAELVIQLYGFDGKSTCRILKTGINHSYLIATHDKKYVLRVYYYDWRKESEINEELQLLDYLRDNGMLVSYPIKDCNGKYINRIPALEGERFAVLFSFAEGESIRTPSEGVIYSLGVTMAKMHQLTINKSVKRKDYDANTLVSWAYQSAKEHFTEPSIEMEYFQRANSIISSEFRNADTANLRYGIVHLDLWYENMKVKNESQITVFDFDNCGNGWLFLDMAFSLMTLYRNEPNKENFESKKDSFYQGYESITSISEEEKRLIPYGGLAIWLHYTGIHIQRFDDFSNQFLSQEFLKFWIQSVNRWMEYNGIKIHCL</sequence>
<dbReference type="SUPFAM" id="SSF56112">
    <property type="entry name" value="Protein kinase-like (PK-like)"/>
    <property type="match status" value="1"/>
</dbReference>
<proteinExistence type="inferred from homology"/>
<dbReference type="RefSeq" id="WP_076671227.1">
    <property type="nucleotide sequence ID" value="NZ_FTPP01000003.1"/>
</dbReference>
<accession>A0A1R3XSJ1</accession>
<feature type="domain" description="Aminoglycoside phosphotransferase" evidence="2">
    <location>
        <begin position="39"/>
        <end position="248"/>
    </location>
</feature>
<organism evidence="3 4">
    <name type="scientific">Pontibacter indicus</name>
    <dbReference type="NCBI Taxonomy" id="1317125"/>
    <lineage>
        <taxon>Bacteria</taxon>
        <taxon>Pseudomonadati</taxon>
        <taxon>Bacteroidota</taxon>
        <taxon>Cytophagia</taxon>
        <taxon>Cytophagales</taxon>
        <taxon>Hymenobacteraceae</taxon>
        <taxon>Pontibacter</taxon>
    </lineage>
</organism>
<reference evidence="4" key="1">
    <citation type="submission" date="2017-01" db="EMBL/GenBank/DDBJ databases">
        <authorList>
            <person name="Varghese N."/>
            <person name="Submissions S."/>
        </authorList>
    </citation>
    <scope>NUCLEOTIDE SEQUENCE [LARGE SCALE GENOMIC DNA]</scope>
    <source>
        <strain evidence="4">LP100</strain>
    </source>
</reference>
<dbReference type="InterPro" id="IPR002575">
    <property type="entry name" value="Aminoglycoside_PTrfase"/>
</dbReference>
<evidence type="ECO:0000256" key="1">
    <source>
        <dbReference type="ARBA" id="ARBA00038240"/>
    </source>
</evidence>
<dbReference type="EMBL" id="FTPP01000003">
    <property type="protein sequence ID" value="SIT94022.1"/>
    <property type="molecule type" value="Genomic_DNA"/>
</dbReference>
<dbReference type="Proteomes" id="UP000187181">
    <property type="component" value="Unassembled WGS sequence"/>
</dbReference>
<dbReference type="InterPro" id="IPR050249">
    <property type="entry name" value="Pseudomonas-type_ThrB"/>
</dbReference>
<dbReference type="OrthoDB" id="241498at2"/>
<dbReference type="Gene3D" id="3.30.200.20">
    <property type="entry name" value="Phosphorylase Kinase, domain 1"/>
    <property type="match status" value="1"/>
</dbReference>
<evidence type="ECO:0000313" key="3">
    <source>
        <dbReference type="EMBL" id="SIT94022.1"/>
    </source>
</evidence>
<comment type="similarity">
    <text evidence="1">Belongs to the pseudomonas-type ThrB family.</text>
</comment>
<keyword evidence="4" id="KW-1185">Reference proteome</keyword>
<gene>
    <name evidence="3" type="ORF">SAMN05444128_3397</name>
</gene>
<keyword evidence="3" id="KW-0418">Kinase</keyword>
<dbReference type="PANTHER" id="PTHR21064:SF6">
    <property type="entry name" value="AMINOGLYCOSIDE PHOSPHOTRANSFERASE DOMAIN-CONTAINING PROTEIN"/>
    <property type="match status" value="1"/>
</dbReference>
<dbReference type="PANTHER" id="PTHR21064">
    <property type="entry name" value="AMINOGLYCOSIDE PHOSPHOTRANSFERASE DOMAIN-CONTAINING PROTEIN-RELATED"/>
    <property type="match status" value="1"/>
</dbReference>
<protein>
    <submittedName>
        <fullName evidence="3">Ser/Thr protein kinase RdoA involved in Cpx stress response, MazF antagonist</fullName>
    </submittedName>
</protein>
<dbReference type="Gene3D" id="3.90.1200.10">
    <property type="match status" value="1"/>
</dbReference>
<dbReference type="AlphaFoldDB" id="A0A1R3XSJ1"/>
<keyword evidence="3" id="KW-0808">Transferase</keyword>
<dbReference type="GO" id="GO:0004413">
    <property type="term" value="F:homoserine kinase activity"/>
    <property type="evidence" value="ECO:0007669"/>
    <property type="project" value="TreeGrafter"/>
</dbReference>
<dbReference type="GO" id="GO:0009088">
    <property type="term" value="P:threonine biosynthetic process"/>
    <property type="evidence" value="ECO:0007669"/>
    <property type="project" value="TreeGrafter"/>
</dbReference>
<dbReference type="InterPro" id="IPR011009">
    <property type="entry name" value="Kinase-like_dom_sf"/>
</dbReference>
<evidence type="ECO:0000259" key="2">
    <source>
        <dbReference type="Pfam" id="PF01636"/>
    </source>
</evidence>
<dbReference type="STRING" id="1317125.SAMN05444128_3397"/>